<dbReference type="CDD" id="cd00873">
    <property type="entry name" value="KU80"/>
    <property type="match status" value="1"/>
</dbReference>
<dbReference type="EMBL" id="QZBT01000046">
    <property type="protein sequence ID" value="THZ84375.1"/>
    <property type="molecule type" value="Genomic_DNA"/>
</dbReference>
<dbReference type="Gene3D" id="1.10.1600.10">
    <property type="match status" value="1"/>
</dbReference>
<keyword evidence="10 19" id="KW-0347">Helicase</keyword>
<evidence type="ECO:0000256" key="11">
    <source>
        <dbReference type="ARBA" id="ARBA00022840"/>
    </source>
</evidence>
<evidence type="ECO:0000256" key="18">
    <source>
        <dbReference type="ARBA" id="ARBA00047995"/>
    </source>
</evidence>
<evidence type="ECO:0000256" key="8">
    <source>
        <dbReference type="ARBA" id="ARBA00022763"/>
    </source>
</evidence>
<dbReference type="GO" id="GO:0003678">
    <property type="term" value="F:DNA helicase activity"/>
    <property type="evidence" value="ECO:0007669"/>
    <property type="project" value="UniProtKB-EC"/>
</dbReference>
<name>A0A4S9XXA5_AURPU</name>
<evidence type="ECO:0000256" key="12">
    <source>
        <dbReference type="ARBA" id="ARBA00022895"/>
    </source>
</evidence>
<evidence type="ECO:0000256" key="6">
    <source>
        <dbReference type="ARBA" id="ARBA00022454"/>
    </source>
</evidence>
<dbReference type="GO" id="GO:0005524">
    <property type="term" value="F:ATP binding"/>
    <property type="evidence" value="ECO:0007669"/>
    <property type="project" value="UniProtKB-UniRule"/>
</dbReference>
<dbReference type="GO" id="GO:0006303">
    <property type="term" value="P:double-strand break repair via nonhomologous end joining"/>
    <property type="evidence" value="ECO:0007669"/>
    <property type="project" value="InterPro"/>
</dbReference>
<keyword evidence="14 19" id="KW-0233">DNA recombination</keyword>
<keyword evidence="6" id="KW-0158">Chromosome</keyword>
<dbReference type="InterPro" id="IPR016194">
    <property type="entry name" value="SPOC-like_C_dom_sf"/>
</dbReference>
<keyword evidence="8 19" id="KW-0227">DNA damage</keyword>
<dbReference type="InterPro" id="IPR005161">
    <property type="entry name" value="Ku_N"/>
</dbReference>
<evidence type="ECO:0000259" key="20">
    <source>
        <dbReference type="PROSITE" id="PS50234"/>
    </source>
</evidence>
<dbReference type="GO" id="GO:0000723">
    <property type="term" value="P:telomere maintenance"/>
    <property type="evidence" value="ECO:0007669"/>
    <property type="project" value="InterPro"/>
</dbReference>
<dbReference type="PANTHER" id="PTHR12604:SF4">
    <property type="entry name" value="X-RAY REPAIR CROSS-COMPLEMENTING PROTEIN 5"/>
    <property type="match status" value="1"/>
</dbReference>
<dbReference type="Pfam" id="PF02735">
    <property type="entry name" value="Ku"/>
    <property type="match status" value="1"/>
</dbReference>
<keyword evidence="12" id="KW-0779">Telomere</keyword>
<dbReference type="SUPFAM" id="SSF101420">
    <property type="entry name" value="C-terminal domain of Ku80"/>
    <property type="match status" value="1"/>
</dbReference>
<evidence type="ECO:0000256" key="4">
    <source>
        <dbReference type="ARBA" id="ARBA00012551"/>
    </source>
</evidence>
<dbReference type="GO" id="GO:0043564">
    <property type="term" value="C:Ku70:Ku80 complex"/>
    <property type="evidence" value="ECO:0007669"/>
    <property type="project" value="InterPro"/>
</dbReference>
<dbReference type="SMART" id="SM00559">
    <property type="entry name" value="Ku78"/>
    <property type="match status" value="1"/>
</dbReference>
<dbReference type="GO" id="GO:0000781">
    <property type="term" value="C:chromosome, telomeric region"/>
    <property type="evidence" value="ECO:0007669"/>
    <property type="project" value="UniProtKB-SubCell"/>
</dbReference>
<evidence type="ECO:0000256" key="13">
    <source>
        <dbReference type="ARBA" id="ARBA00023125"/>
    </source>
</evidence>
<dbReference type="SUPFAM" id="SSF100939">
    <property type="entry name" value="SPOC domain-like"/>
    <property type="match status" value="1"/>
</dbReference>
<evidence type="ECO:0000256" key="9">
    <source>
        <dbReference type="ARBA" id="ARBA00022801"/>
    </source>
</evidence>
<dbReference type="EC" id="3.6.4.12" evidence="4 19"/>
<evidence type="ECO:0000256" key="2">
    <source>
        <dbReference type="ARBA" id="ARBA00004574"/>
    </source>
</evidence>
<dbReference type="FunFam" id="3.40.50.410:FF:000073">
    <property type="entry name" value="ATP-dependent DNA helicase II subunit 2"/>
    <property type="match status" value="1"/>
</dbReference>
<feature type="domain" description="VWFA" evidence="20">
    <location>
        <begin position="6"/>
        <end position="163"/>
    </location>
</feature>
<evidence type="ECO:0000256" key="16">
    <source>
        <dbReference type="ARBA" id="ARBA00023242"/>
    </source>
</evidence>
<dbReference type="Gene3D" id="3.40.50.410">
    <property type="entry name" value="von Willebrand factor, type A domain"/>
    <property type="match status" value="1"/>
</dbReference>
<protein>
    <recommendedName>
        <fullName evidence="5 19">ATP-dependent DNA helicase II subunit 2</fullName>
        <ecNumber evidence="4 19">3.6.4.12</ecNumber>
    </recommendedName>
</protein>
<proteinExistence type="inferred from homology"/>
<dbReference type="AlphaFoldDB" id="A0A4S9XXA5"/>
<keyword evidence="11 19" id="KW-0067">ATP-binding</keyword>
<dbReference type="GO" id="GO:0003690">
    <property type="term" value="F:double-stranded DNA binding"/>
    <property type="evidence" value="ECO:0007669"/>
    <property type="project" value="TreeGrafter"/>
</dbReference>
<comment type="similarity">
    <text evidence="3 19">Belongs to the ku80 family.</text>
</comment>
<evidence type="ECO:0000313" key="21">
    <source>
        <dbReference type="EMBL" id="THZ84375.1"/>
    </source>
</evidence>
<organism evidence="21 22">
    <name type="scientific">Aureobasidium pullulans</name>
    <name type="common">Black yeast</name>
    <name type="synonym">Pullularia pullulans</name>
    <dbReference type="NCBI Taxonomy" id="5580"/>
    <lineage>
        <taxon>Eukaryota</taxon>
        <taxon>Fungi</taxon>
        <taxon>Dikarya</taxon>
        <taxon>Ascomycota</taxon>
        <taxon>Pezizomycotina</taxon>
        <taxon>Dothideomycetes</taxon>
        <taxon>Dothideomycetidae</taxon>
        <taxon>Dothideales</taxon>
        <taxon>Saccotheciaceae</taxon>
        <taxon>Aureobasidium</taxon>
    </lineage>
</organism>
<dbReference type="Pfam" id="PF08785">
    <property type="entry name" value="Ku_PK_bind"/>
    <property type="match status" value="1"/>
</dbReference>
<evidence type="ECO:0000256" key="17">
    <source>
        <dbReference type="ARBA" id="ARBA00024890"/>
    </source>
</evidence>
<evidence type="ECO:0000256" key="15">
    <source>
        <dbReference type="ARBA" id="ARBA00023204"/>
    </source>
</evidence>
<dbReference type="PIRSF" id="PIRSF016570">
    <property type="entry name" value="Ku80"/>
    <property type="match status" value="1"/>
</dbReference>
<dbReference type="GO" id="GO:0016887">
    <property type="term" value="F:ATP hydrolysis activity"/>
    <property type="evidence" value="ECO:0007669"/>
    <property type="project" value="RHEA"/>
</dbReference>
<comment type="subcellular location">
    <subcellularLocation>
        <location evidence="2">Chromosome</location>
        <location evidence="2">Telomere</location>
    </subcellularLocation>
    <subcellularLocation>
        <location evidence="1 19">Nucleus</location>
    </subcellularLocation>
</comment>
<dbReference type="FunFam" id="1.10.1600.10:FF:000002">
    <property type="entry name" value="X-ray repair cross-complementing protein 5"/>
    <property type="match status" value="1"/>
</dbReference>
<dbReference type="GO" id="GO:0006310">
    <property type="term" value="P:DNA recombination"/>
    <property type="evidence" value="ECO:0007669"/>
    <property type="project" value="UniProtKB-KW"/>
</dbReference>
<keyword evidence="13 19" id="KW-0238">DNA-binding</keyword>
<comment type="catalytic activity">
    <reaction evidence="18 19">
        <text>ATP + H2O = ADP + phosphate + H(+)</text>
        <dbReference type="Rhea" id="RHEA:13065"/>
        <dbReference type="ChEBI" id="CHEBI:15377"/>
        <dbReference type="ChEBI" id="CHEBI:15378"/>
        <dbReference type="ChEBI" id="CHEBI:30616"/>
        <dbReference type="ChEBI" id="CHEBI:43474"/>
        <dbReference type="ChEBI" id="CHEBI:456216"/>
        <dbReference type="EC" id="3.6.4.12"/>
    </reaction>
</comment>
<dbReference type="InterPro" id="IPR002035">
    <property type="entry name" value="VWF_A"/>
</dbReference>
<evidence type="ECO:0000256" key="3">
    <source>
        <dbReference type="ARBA" id="ARBA00007726"/>
    </source>
</evidence>
<reference evidence="21 22" key="1">
    <citation type="submission" date="2018-10" db="EMBL/GenBank/DDBJ databases">
        <title>Fifty Aureobasidium pullulans genomes reveal a recombining polyextremotolerant generalist.</title>
        <authorList>
            <person name="Gostincar C."/>
            <person name="Turk M."/>
            <person name="Zajc J."/>
            <person name="Gunde-Cimerman N."/>
        </authorList>
    </citation>
    <scope>NUCLEOTIDE SEQUENCE [LARGE SCALE GENOMIC DNA]</scope>
    <source>
        <strain evidence="21 22">EXF-3403</strain>
    </source>
</reference>
<evidence type="ECO:0000256" key="10">
    <source>
        <dbReference type="ARBA" id="ARBA00022806"/>
    </source>
</evidence>
<keyword evidence="16 19" id="KW-0539">Nucleus</keyword>
<evidence type="ECO:0000256" key="19">
    <source>
        <dbReference type="PIRNR" id="PIRNR016570"/>
    </source>
</evidence>
<accession>A0A4S9XXA5</accession>
<keyword evidence="15 19" id="KW-0234">DNA repair</keyword>
<dbReference type="Proteomes" id="UP000310039">
    <property type="component" value="Unassembled WGS sequence"/>
</dbReference>
<dbReference type="GO" id="GO:0042162">
    <property type="term" value="F:telomeric DNA binding"/>
    <property type="evidence" value="ECO:0007669"/>
    <property type="project" value="InterPro"/>
</dbReference>
<evidence type="ECO:0000256" key="5">
    <source>
        <dbReference type="ARBA" id="ARBA00021792"/>
    </source>
</evidence>
<dbReference type="Pfam" id="PF03731">
    <property type="entry name" value="Ku_N"/>
    <property type="match status" value="1"/>
</dbReference>
<keyword evidence="7 19" id="KW-0547">Nucleotide-binding</keyword>
<dbReference type="Gene3D" id="1.25.40.240">
    <property type="entry name" value="Ku, C-terminal domain"/>
    <property type="match status" value="1"/>
</dbReference>
<keyword evidence="9 19" id="KW-0378">Hydrolase</keyword>
<comment type="caution">
    <text evidence="21">The sequence shown here is derived from an EMBL/GenBank/DDBJ whole genome shotgun (WGS) entry which is preliminary data.</text>
</comment>
<dbReference type="InterPro" id="IPR006164">
    <property type="entry name" value="DNA_bd_Ku70/Ku80"/>
</dbReference>
<dbReference type="InterPro" id="IPR036494">
    <property type="entry name" value="Ku_C_sf"/>
</dbReference>
<gene>
    <name evidence="21" type="ORF">D6C84_04163</name>
</gene>
<sequence length="717" mass="79533">MAGKEATVYIVDLGESMGEKHNGREITDLDWALTYIWDKITTTVATERKTAMLAVVGLRTDGCLNALDNSDEDAYQHITVFKELGQYIRRLKQQLVPSSTDVGDAISALVVAIHMIETVTRKLAYTRKIVLVTNGNGSIDTDGLDLITSKCKEDGIELVILGVDFDDAEYGFKEENKDPTKAENEEILKGLAEECNGLYGTLGFAIDEMVIPRMKTVRPVHSYKGYLTLGDMENYDSAMAIDVERYPRVMIAKAPSASQFVVRPNMAAGETQSQFAPPDDQPKQGDLAAVKNTRTYQVPDEEAPGGKRELEQEELARGFSYGSTVVPIEESDKNVTDFESKQGMDIIGFVVKDQYERYLDMSKSHVIIAERTNEKAIMALSSFIRALYELETYAVARLVPKQGKSPTMVLLAPSVDADAECLFEVELPFAEDLRSYRFPALDKIVTVSGKELKQHRFLPSDDLTDAMSDYVDAMDLSEFGEDEEGNPSEYAPIEDTFSPALHRVSHVIRSRAIHPDEKLPPISEILIKYSKPPQELVEGATASLKAITAAADVKKGKYKPNRGRRDAPKPLSGLDVTALLSNPSGTIKLSPQNAVPEFRQVLDGGKLEEAEPAFQQLGKIIRDFIKNSVGGSGYARALEAMKVMREEASDLEIPDVYNDFVRNLKTAILKEELNGDRKDMWFMIRANRMGLIQSKECGSSEIGEDEAKEFLTVRLSV</sequence>
<evidence type="ECO:0000256" key="14">
    <source>
        <dbReference type="ARBA" id="ARBA00023172"/>
    </source>
</evidence>
<dbReference type="InterPro" id="IPR014893">
    <property type="entry name" value="Ku_PK_bind"/>
</dbReference>
<dbReference type="SUPFAM" id="SSF53300">
    <property type="entry name" value="vWA-like"/>
    <property type="match status" value="1"/>
</dbReference>
<dbReference type="InterPro" id="IPR024193">
    <property type="entry name" value="Ku80"/>
</dbReference>
<dbReference type="Gene3D" id="2.40.290.10">
    <property type="match status" value="1"/>
</dbReference>
<dbReference type="GO" id="GO:0003684">
    <property type="term" value="F:damaged DNA binding"/>
    <property type="evidence" value="ECO:0007669"/>
    <property type="project" value="InterPro"/>
</dbReference>
<evidence type="ECO:0000256" key="1">
    <source>
        <dbReference type="ARBA" id="ARBA00004123"/>
    </source>
</evidence>
<evidence type="ECO:0000313" key="22">
    <source>
        <dbReference type="Proteomes" id="UP000310039"/>
    </source>
</evidence>
<evidence type="ECO:0000256" key="7">
    <source>
        <dbReference type="ARBA" id="ARBA00022741"/>
    </source>
</evidence>
<dbReference type="InterPro" id="IPR036465">
    <property type="entry name" value="vWFA_dom_sf"/>
</dbReference>
<dbReference type="PANTHER" id="PTHR12604">
    <property type="entry name" value="KU AUTOANTIGEN DNA HELICASE"/>
    <property type="match status" value="1"/>
</dbReference>
<comment type="function">
    <text evidence="17">Single-stranded DNA-dependent ATP-dependent helicase. Involved in non-homologous end joining (NHEJ) DNA double strand break repair. DNA-binding is sequence-independent but has a high affinity to nicks in double-stranded DNA and to the ends of duplex DNA. Binds to naturally occurring chromosomal ends, and therefore provides chromosomal end protection. Required also for telomere recombination to repair telomeric ends in the absence of telomerase. KU70, of the KU70/KU80 heterodimer, binds to the stem loop of TLC1, the RNA component of telomerase. Involved in telomere maintenance. Interacts with telomeric repeats and subtelomeric sequences thereby controlling telomere length and protecting against subtelomeric rearrangement. Maintains telomeric chromatin, which is involved in silencing the expression of genes located at the telomere. Required for mating-type switching.</text>
</comment>
<dbReference type="PROSITE" id="PS50234">
    <property type="entry name" value="VWFA"/>
    <property type="match status" value="1"/>
</dbReference>